<dbReference type="RefSeq" id="WP_184311994.1">
    <property type="nucleotide sequence ID" value="NZ_JACHEN010000024.1"/>
</dbReference>
<evidence type="ECO:0000313" key="2">
    <source>
        <dbReference type="Proteomes" id="UP000579281"/>
    </source>
</evidence>
<accession>A0A841KV18</accession>
<dbReference type="EMBL" id="JACHEN010000024">
    <property type="protein sequence ID" value="MBB6217496.1"/>
    <property type="molecule type" value="Genomic_DNA"/>
</dbReference>
<gene>
    <name evidence="1" type="ORF">HNQ80_003617</name>
</gene>
<comment type="caution">
    <text evidence="1">The sequence shown here is derived from an EMBL/GenBank/DDBJ whole genome shotgun (WGS) entry which is preliminary data.</text>
</comment>
<dbReference type="Proteomes" id="UP000579281">
    <property type="component" value="Unassembled WGS sequence"/>
</dbReference>
<reference evidence="1 2" key="1">
    <citation type="submission" date="2020-08" db="EMBL/GenBank/DDBJ databases">
        <title>Genomic Encyclopedia of Type Strains, Phase IV (KMG-IV): sequencing the most valuable type-strain genomes for metagenomic binning, comparative biology and taxonomic classification.</title>
        <authorList>
            <person name="Goeker M."/>
        </authorList>
    </citation>
    <scope>NUCLEOTIDE SEQUENCE [LARGE SCALE GENOMIC DNA]</scope>
    <source>
        <strain evidence="1 2">DSM 103526</strain>
    </source>
</reference>
<dbReference type="Pfam" id="PF08890">
    <property type="entry name" value="Phage_TAC_5"/>
    <property type="match status" value="1"/>
</dbReference>
<name>A0A841KV18_9FIRM</name>
<dbReference type="InterPro" id="IPR038559">
    <property type="entry name" value="XkdN-like_sf"/>
</dbReference>
<keyword evidence="2" id="KW-1185">Reference proteome</keyword>
<dbReference type="AlphaFoldDB" id="A0A841KV18"/>
<organism evidence="1 2">
    <name type="scientific">Anaerosolibacter carboniphilus</name>
    <dbReference type="NCBI Taxonomy" id="1417629"/>
    <lineage>
        <taxon>Bacteria</taxon>
        <taxon>Bacillati</taxon>
        <taxon>Bacillota</taxon>
        <taxon>Clostridia</taxon>
        <taxon>Peptostreptococcales</taxon>
        <taxon>Thermotaleaceae</taxon>
        <taxon>Anaerosolibacter</taxon>
    </lineage>
</organism>
<proteinExistence type="predicted"/>
<evidence type="ECO:0000313" key="1">
    <source>
        <dbReference type="EMBL" id="MBB6217496.1"/>
    </source>
</evidence>
<sequence>MNTLDLLLQMDLSKLKKPTRDVEIKRLSASAGNPVIFTLEALTPDKMNEIQEMCLDYEAEKMNLSELQLMTIVEGIKSPNFKSKELMDKFGVYTPKDLVKKLLLPGEIVNLYNLVGEISGFDENVVEEIKN</sequence>
<protein>
    <recommendedName>
        <fullName evidence="3">XkdN-like protein</fullName>
    </recommendedName>
</protein>
<dbReference type="InterPro" id="IPR014986">
    <property type="entry name" value="XkdN-like"/>
</dbReference>
<evidence type="ECO:0008006" key="3">
    <source>
        <dbReference type="Google" id="ProtNLM"/>
    </source>
</evidence>
<dbReference type="Gene3D" id="3.30.2220.30">
    <property type="match status" value="1"/>
</dbReference>